<keyword evidence="3 11" id="KW-0004">4Fe-4S</keyword>
<keyword evidence="7 11" id="KW-0805">Transcription regulation</keyword>
<feature type="domain" description="4Fe-4S Wbl-type" evidence="12">
    <location>
        <begin position="9"/>
        <end position="68"/>
    </location>
</feature>
<evidence type="ECO:0000256" key="10">
    <source>
        <dbReference type="ARBA" id="ARBA00023163"/>
    </source>
</evidence>
<evidence type="ECO:0000313" key="13">
    <source>
        <dbReference type="EMBL" id="GII05469.1"/>
    </source>
</evidence>
<proteinExistence type="inferred from homology"/>
<keyword evidence="9 11" id="KW-1015">Disulfide bond</keyword>
<dbReference type="InterPro" id="IPR034768">
    <property type="entry name" value="4FE4S_WBL"/>
</dbReference>
<dbReference type="GO" id="GO:0005737">
    <property type="term" value="C:cytoplasm"/>
    <property type="evidence" value="ECO:0007669"/>
    <property type="project" value="UniProtKB-SubCell"/>
</dbReference>
<reference evidence="13" key="1">
    <citation type="submission" date="2021-01" db="EMBL/GenBank/DDBJ databases">
        <title>Whole genome shotgun sequence of Planobispora takensis NBRC 109077.</title>
        <authorList>
            <person name="Komaki H."/>
            <person name="Tamura T."/>
        </authorList>
    </citation>
    <scope>NUCLEOTIDE SEQUENCE</scope>
    <source>
        <strain evidence="13">NBRC 109077</strain>
    </source>
</reference>
<comment type="similarity">
    <text evidence="2 11">Belongs to the WhiB family.</text>
</comment>
<dbReference type="AlphaFoldDB" id="A0A8J3WWY7"/>
<evidence type="ECO:0000256" key="2">
    <source>
        <dbReference type="ARBA" id="ARBA00006597"/>
    </source>
</evidence>
<organism evidence="13 14">
    <name type="scientific">Planobispora takensis</name>
    <dbReference type="NCBI Taxonomy" id="1367882"/>
    <lineage>
        <taxon>Bacteria</taxon>
        <taxon>Bacillati</taxon>
        <taxon>Actinomycetota</taxon>
        <taxon>Actinomycetes</taxon>
        <taxon>Streptosporangiales</taxon>
        <taxon>Streptosporangiaceae</taxon>
        <taxon>Planobispora</taxon>
    </lineage>
</organism>
<comment type="PTM">
    <text evidence="11">Upon Fe-S cluster removal intramolecular disulfide bonds are formed.</text>
</comment>
<dbReference type="GO" id="GO:0045892">
    <property type="term" value="P:negative regulation of DNA-templated transcription"/>
    <property type="evidence" value="ECO:0007669"/>
    <property type="project" value="TreeGrafter"/>
</dbReference>
<evidence type="ECO:0000256" key="3">
    <source>
        <dbReference type="ARBA" id="ARBA00022485"/>
    </source>
</evidence>
<accession>A0A8J3WWY7</accession>
<dbReference type="InterPro" id="IPR003482">
    <property type="entry name" value="Whib"/>
</dbReference>
<keyword evidence="11" id="KW-0963">Cytoplasm</keyword>
<evidence type="ECO:0000256" key="9">
    <source>
        <dbReference type="ARBA" id="ARBA00023157"/>
    </source>
</evidence>
<comment type="caution">
    <text evidence="13">The sequence shown here is derived from an EMBL/GenBank/DDBJ whole genome shotgun (WGS) entry which is preliminary data.</text>
</comment>
<gene>
    <name evidence="11" type="primary">whiB</name>
    <name evidence="13" type="ORF">Pta02_74770</name>
</gene>
<keyword evidence="10 11" id="KW-0804">Transcription</keyword>
<evidence type="ECO:0000256" key="4">
    <source>
        <dbReference type="ARBA" id="ARBA00022723"/>
    </source>
</evidence>
<evidence type="ECO:0000256" key="5">
    <source>
        <dbReference type="ARBA" id="ARBA00023004"/>
    </source>
</evidence>
<evidence type="ECO:0000256" key="7">
    <source>
        <dbReference type="ARBA" id="ARBA00023015"/>
    </source>
</evidence>
<dbReference type="EMBL" id="BOOK01000069">
    <property type="protein sequence ID" value="GII05469.1"/>
    <property type="molecule type" value="Genomic_DNA"/>
</dbReference>
<evidence type="ECO:0000256" key="8">
    <source>
        <dbReference type="ARBA" id="ARBA00023125"/>
    </source>
</evidence>
<dbReference type="Pfam" id="PF02467">
    <property type="entry name" value="Whib"/>
    <property type="match status" value="1"/>
</dbReference>
<comment type="subcellular location">
    <subcellularLocation>
        <location evidence="1 11">Cytoplasm</location>
    </subcellularLocation>
</comment>
<feature type="binding site" evidence="11">
    <location>
        <position position="10"/>
    </location>
    <ligand>
        <name>[4Fe-4S] cluster</name>
        <dbReference type="ChEBI" id="CHEBI:49883"/>
    </ligand>
</feature>
<keyword evidence="4 11" id="KW-0479">Metal-binding</keyword>
<dbReference type="PANTHER" id="PTHR38839">
    <property type="entry name" value="TRANSCRIPTIONAL REGULATOR WHID-RELATED"/>
    <property type="match status" value="1"/>
</dbReference>
<keyword evidence="6 11" id="KW-0411">Iron-sulfur</keyword>
<evidence type="ECO:0000313" key="14">
    <source>
        <dbReference type="Proteomes" id="UP000634476"/>
    </source>
</evidence>
<comment type="PTM">
    <text evidence="11">The Fe-S cluster can be nitrosylated by nitric oxide (NO).</text>
</comment>
<evidence type="ECO:0000256" key="11">
    <source>
        <dbReference type="HAMAP-Rule" id="MF_01479"/>
    </source>
</evidence>
<dbReference type="GO" id="GO:0003677">
    <property type="term" value="F:DNA binding"/>
    <property type="evidence" value="ECO:0007669"/>
    <property type="project" value="UniProtKB-UniRule"/>
</dbReference>
<keyword evidence="14" id="KW-1185">Reference proteome</keyword>
<sequence>MNAWQNLAGCAEVDPEIFFPERWDGASAAEAKSVCASCPVRFECLTDALQRMERHGIWGGLTEQERRKVTRLPHRCGHCRGPVLAAADRYCSQGCRLAATRRRRTASPAA</sequence>
<keyword evidence="8 11" id="KW-0238">DNA-binding</keyword>
<protein>
    <recommendedName>
        <fullName evidence="11">Transcriptional regulator WhiB</fullName>
    </recommendedName>
</protein>
<feature type="binding site" evidence="11">
    <location>
        <position position="38"/>
    </location>
    <ligand>
        <name>[4Fe-4S] cluster</name>
        <dbReference type="ChEBI" id="CHEBI:49883"/>
    </ligand>
</feature>
<feature type="binding site" evidence="11">
    <location>
        <position position="44"/>
    </location>
    <ligand>
        <name>[4Fe-4S] cluster</name>
        <dbReference type="ChEBI" id="CHEBI:49883"/>
    </ligand>
</feature>
<dbReference type="GO" id="GO:0046872">
    <property type="term" value="F:metal ion binding"/>
    <property type="evidence" value="ECO:0007669"/>
    <property type="project" value="UniProtKB-KW"/>
</dbReference>
<dbReference type="GO" id="GO:0051539">
    <property type="term" value="F:4 iron, 4 sulfur cluster binding"/>
    <property type="evidence" value="ECO:0007669"/>
    <property type="project" value="UniProtKB-UniRule"/>
</dbReference>
<comment type="function">
    <text evidence="11">Acts as a transcriptional regulator. Probably redox-responsive. The apo- but not holo-form probably binds DNA.</text>
</comment>
<feature type="binding site" evidence="11">
    <location>
        <position position="35"/>
    </location>
    <ligand>
        <name>[4Fe-4S] cluster</name>
        <dbReference type="ChEBI" id="CHEBI:49883"/>
    </ligand>
</feature>
<comment type="cofactor">
    <cofactor evidence="11">
        <name>[4Fe-4S] cluster</name>
        <dbReference type="ChEBI" id="CHEBI:49883"/>
    </cofactor>
    <text evidence="11">Binds 1 [4Fe-4S] cluster per subunit. Following nitrosylation of the [4Fe-4S] cluster binds 1 [4Fe-8(NO)] cluster per subunit.</text>
</comment>
<dbReference type="GO" id="GO:0045454">
    <property type="term" value="P:cell redox homeostasis"/>
    <property type="evidence" value="ECO:0007669"/>
    <property type="project" value="TreeGrafter"/>
</dbReference>
<dbReference type="GO" id="GO:0047134">
    <property type="term" value="F:protein-disulfide reductase [NAD(P)H] activity"/>
    <property type="evidence" value="ECO:0007669"/>
    <property type="project" value="TreeGrafter"/>
</dbReference>
<keyword evidence="5 11" id="KW-0408">Iron</keyword>
<evidence type="ECO:0000256" key="6">
    <source>
        <dbReference type="ARBA" id="ARBA00023014"/>
    </source>
</evidence>
<dbReference type="Proteomes" id="UP000634476">
    <property type="component" value="Unassembled WGS sequence"/>
</dbReference>
<dbReference type="GO" id="GO:0035731">
    <property type="term" value="F:dinitrosyl-iron complex binding"/>
    <property type="evidence" value="ECO:0007669"/>
    <property type="project" value="UniProtKB-UniRule"/>
</dbReference>
<evidence type="ECO:0000256" key="1">
    <source>
        <dbReference type="ARBA" id="ARBA00004496"/>
    </source>
</evidence>
<evidence type="ECO:0000259" key="12">
    <source>
        <dbReference type="PROSITE" id="PS51674"/>
    </source>
</evidence>
<dbReference type="PROSITE" id="PS51674">
    <property type="entry name" value="4FE4S_WBL"/>
    <property type="match status" value="1"/>
</dbReference>
<name>A0A8J3WWY7_9ACTN</name>
<dbReference type="HAMAP" id="MF_01479">
    <property type="entry name" value="WhiB"/>
    <property type="match status" value="1"/>
</dbReference>